<dbReference type="EMBL" id="QBIY01013198">
    <property type="protein sequence ID" value="RXN10511.1"/>
    <property type="molecule type" value="Genomic_DNA"/>
</dbReference>
<evidence type="ECO:0000256" key="1">
    <source>
        <dbReference type="SAM" id="MobiDB-lite"/>
    </source>
</evidence>
<evidence type="ECO:0000313" key="2">
    <source>
        <dbReference type="EMBL" id="RXN10511.1"/>
    </source>
</evidence>
<dbReference type="AlphaFoldDB" id="A0A498LQZ1"/>
<keyword evidence="3" id="KW-1185">Reference proteome</keyword>
<comment type="caution">
    <text evidence="2">The sequence shown here is derived from an EMBL/GenBank/DDBJ whole genome shotgun (WGS) entry which is preliminary data.</text>
</comment>
<feature type="region of interest" description="Disordered" evidence="1">
    <location>
        <begin position="41"/>
        <end position="66"/>
    </location>
</feature>
<accession>A0A498LQZ1</accession>
<reference evidence="2 3" key="1">
    <citation type="submission" date="2018-03" db="EMBL/GenBank/DDBJ databases">
        <title>Draft genome sequence of Rohu Carp (Labeo rohita).</title>
        <authorList>
            <person name="Das P."/>
            <person name="Kushwaha B."/>
            <person name="Joshi C.G."/>
            <person name="Kumar D."/>
            <person name="Nagpure N.S."/>
            <person name="Sahoo L."/>
            <person name="Das S.P."/>
            <person name="Bit A."/>
            <person name="Patnaik S."/>
            <person name="Meher P.K."/>
            <person name="Jayasankar P."/>
            <person name="Koringa P.G."/>
            <person name="Patel N.V."/>
            <person name="Hinsu A.T."/>
            <person name="Kumar R."/>
            <person name="Pandey M."/>
            <person name="Agarwal S."/>
            <person name="Srivastava S."/>
            <person name="Singh M."/>
            <person name="Iquebal M.A."/>
            <person name="Jaiswal S."/>
            <person name="Angadi U.B."/>
            <person name="Kumar N."/>
            <person name="Raza M."/>
            <person name="Shah T.M."/>
            <person name="Rai A."/>
            <person name="Jena J.K."/>
        </authorList>
    </citation>
    <scope>NUCLEOTIDE SEQUENCE [LARGE SCALE GENOMIC DNA]</scope>
    <source>
        <strain evidence="2">DASCIFA01</strain>
        <tissue evidence="2">Testis</tissue>
    </source>
</reference>
<evidence type="ECO:0000313" key="3">
    <source>
        <dbReference type="Proteomes" id="UP000290572"/>
    </source>
</evidence>
<dbReference type="Proteomes" id="UP000290572">
    <property type="component" value="Unassembled WGS sequence"/>
</dbReference>
<organism evidence="2 3">
    <name type="scientific">Labeo rohita</name>
    <name type="common">Indian major carp</name>
    <name type="synonym">Cyprinus rohita</name>
    <dbReference type="NCBI Taxonomy" id="84645"/>
    <lineage>
        <taxon>Eukaryota</taxon>
        <taxon>Metazoa</taxon>
        <taxon>Chordata</taxon>
        <taxon>Craniata</taxon>
        <taxon>Vertebrata</taxon>
        <taxon>Euteleostomi</taxon>
        <taxon>Actinopterygii</taxon>
        <taxon>Neopterygii</taxon>
        <taxon>Teleostei</taxon>
        <taxon>Ostariophysi</taxon>
        <taxon>Cypriniformes</taxon>
        <taxon>Cyprinidae</taxon>
        <taxon>Labeoninae</taxon>
        <taxon>Labeonini</taxon>
        <taxon>Labeo</taxon>
    </lineage>
</organism>
<gene>
    <name evidence="2" type="ORF">ROHU_030581</name>
</gene>
<sequence length="128" mass="14690">MLQRHMNPLGLSSFSFEHYTNHWALGCPRPPTRSMQISYQKLPPHRTDERPDASQSISVSHERPKRSLERAYGGSRCGCLEVSFERVDENALDSVVAQVSRFSRKKKKEISQNFHSQFVESENVLTAI</sequence>
<protein>
    <submittedName>
        <fullName evidence="2">Uncharacterized protein</fullName>
    </submittedName>
</protein>
<proteinExistence type="predicted"/>
<name>A0A498LQZ1_LABRO</name>